<dbReference type="GO" id="GO:0008353">
    <property type="term" value="F:RNA polymerase II CTD heptapeptide repeat kinase activity"/>
    <property type="evidence" value="ECO:0007669"/>
    <property type="project" value="TreeGrafter"/>
</dbReference>
<dbReference type="AlphaFoldDB" id="A0AAV6UUJ3"/>
<feature type="domain" description="Protein kinase" evidence="11">
    <location>
        <begin position="22"/>
        <end position="313"/>
    </location>
</feature>
<dbReference type="InterPro" id="IPR050108">
    <property type="entry name" value="CDK"/>
</dbReference>
<evidence type="ECO:0000256" key="6">
    <source>
        <dbReference type="ARBA" id="ARBA00022777"/>
    </source>
</evidence>
<evidence type="ECO:0000313" key="12">
    <source>
        <dbReference type="EMBL" id="KAG8188160.1"/>
    </source>
</evidence>
<protein>
    <recommendedName>
        <fullName evidence="11">Protein kinase domain-containing protein</fullName>
    </recommendedName>
</protein>
<dbReference type="PROSITE" id="PS00107">
    <property type="entry name" value="PROTEIN_KINASE_ATP"/>
    <property type="match status" value="1"/>
</dbReference>
<evidence type="ECO:0000256" key="2">
    <source>
        <dbReference type="ARBA" id="ARBA00006485"/>
    </source>
</evidence>
<keyword evidence="4" id="KW-0808">Transferase</keyword>
<evidence type="ECO:0000256" key="5">
    <source>
        <dbReference type="ARBA" id="ARBA00022741"/>
    </source>
</evidence>
<keyword evidence="7 9" id="KW-0067">ATP-binding</keyword>
<name>A0AAV6UUJ3_9ARAC</name>
<dbReference type="InterPro" id="IPR008271">
    <property type="entry name" value="Ser/Thr_kinase_AS"/>
</dbReference>
<comment type="caution">
    <text evidence="12">The sequence shown here is derived from an EMBL/GenBank/DDBJ whole genome shotgun (WGS) entry which is preliminary data.</text>
</comment>
<evidence type="ECO:0000256" key="4">
    <source>
        <dbReference type="ARBA" id="ARBA00022679"/>
    </source>
</evidence>
<dbReference type="Gene3D" id="3.30.200.20">
    <property type="entry name" value="Phosphorylase Kinase, domain 1"/>
    <property type="match status" value="1"/>
</dbReference>
<keyword evidence="6" id="KW-0418">Kinase</keyword>
<dbReference type="InterPro" id="IPR000719">
    <property type="entry name" value="Prot_kinase_dom"/>
</dbReference>
<dbReference type="GO" id="GO:0005524">
    <property type="term" value="F:ATP binding"/>
    <property type="evidence" value="ECO:0007669"/>
    <property type="project" value="UniProtKB-UniRule"/>
</dbReference>
<feature type="binding site" evidence="9">
    <location>
        <position position="56"/>
    </location>
    <ligand>
        <name>ATP</name>
        <dbReference type="ChEBI" id="CHEBI:30616"/>
    </ligand>
</feature>
<proteinExistence type="inferred from homology"/>
<evidence type="ECO:0000256" key="3">
    <source>
        <dbReference type="ARBA" id="ARBA00022527"/>
    </source>
</evidence>
<dbReference type="InterPro" id="IPR017441">
    <property type="entry name" value="Protein_kinase_ATP_BS"/>
</dbReference>
<evidence type="ECO:0000256" key="9">
    <source>
        <dbReference type="PROSITE-ProRule" id="PRU10141"/>
    </source>
</evidence>
<dbReference type="PROSITE" id="PS50011">
    <property type="entry name" value="PROTEIN_KINASE_DOM"/>
    <property type="match status" value="1"/>
</dbReference>
<evidence type="ECO:0000256" key="8">
    <source>
        <dbReference type="ARBA" id="ARBA00023242"/>
    </source>
</evidence>
<evidence type="ECO:0000256" key="1">
    <source>
        <dbReference type="ARBA" id="ARBA00004123"/>
    </source>
</evidence>
<dbReference type="SUPFAM" id="SSF56112">
    <property type="entry name" value="Protein kinase-like (PK-like)"/>
    <property type="match status" value="1"/>
</dbReference>
<dbReference type="Proteomes" id="UP000827092">
    <property type="component" value="Unassembled WGS sequence"/>
</dbReference>
<evidence type="ECO:0000313" key="13">
    <source>
        <dbReference type="Proteomes" id="UP000827092"/>
    </source>
</evidence>
<keyword evidence="3 10" id="KW-0723">Serine/threonine-protein kinase</keyword>
<dbReference type="EMBL" id="JAFNEN010000248">
    <property type="protein sequence ID" value="KAG8188160.1"/>
    <property type="molecule type" value="Genomic_DNA"/>
</dbReference>
<dbReference type="PROSITE" id="PS00108">
    <property type="entry name" value="PROTEIN_KINASE_ST"/>
    <property type="match status" value="1"/>
</dbReference>
<sequence>MERRNEKKDLSKMLENDGVTKYELIGKIGQGAYGQVFKVKSRLNEEVFALKKVAFKKSHKHKKLAQREMLTLFAMKHKNVVKISDAFPSVDYSFYYLVLEFCEYDLSQILGCRHVKFLLPDIKAILKQLFEGLSHLHQHEFMHRDIKPANLLLTKEGELKIGDFGMSRVLKEKLPNDDTPGTYTPRVVTLWYRAPEVLLSQSQYGTAVDMWSAGCVMAKMFTRYPIFPGESEIHQLDLITSLCGSINSESYPDSENIPVLANLRLPGNRVRKLSRTIKRVVKDDNAMDLIEGLLTLDPHSRICATASLSHQFFKAEPMPADLAEMGLRFRQAMGAPSTSR</sequence>
<keyword evidence="8" id="KW-0539">Nucleus</keyword>
<dbReference type="Pfam" id="PF00069">
    <property type="entry name" value="Pkinase"/>
    <property type="match status" value="1"/>
</dbReference>
<dbReference type="Gene3D" id="1.10.510.10">
    <property type="entry name" value="Transferase(Phosphotransferase) domain 1"/>
    <property type="match status" value="1"/>
</dbReference>
<keyword evidence="13" id="KW-1185">Reference proteome</keyword>
<dbReference type="GO" id="GO:0005634">
    <property type="term" value="C:nucleus"/>
    <property type="evidence" value="ECO:0007669"/>
    <property type="project" value="UniProtKB-SubCell"/>
</dbReference>
<dbReference type="InterPro" id="IPR011009">
    <property type="entry name" value="Kinase-like_dom_sf"/>
</dbReference>
<evidence type="ECO:0000256" key="7">
    <source>
        <dbReference type="ARBA" id="ARBA00022840"/>
    </source>
</evidence>
<reference evidence="12 13" key="1">
    <citation type="journal article" date="2022" name="Nat. Ecol. Evol.">
        <title>A masculinizing supergene underlies an exaggerated male reproductive morph in a spider.</title>
        <authorList>
            <person name="Hendrickx F."/>
            <person name="De Corte Z."/>
            <person name="Sonet G."/>
            <person name="Van Belleghem S.M."/>
            <person name="Kostlbacher S."/>
            <person name="Vangestel C."/>
        </authorList>
    </citation>
    <scope>NUCLEOTIDE SEQUENCE [LARGE SCALE GENOMIC DNA]</scope>
    <source>
        <strain evidence="12">W744_W776</strain>
    </source>
</reference>
<dbReference type="FunFam" id="1.10.510.10:FF:000203">
    <property type="entry name" value="Cyclin-dependent kinase 9"/>
    <property type="match status" value="1"/>
</dbReference>
<evidence type="ECO:0000259" key="11">
    <source>
        <dbReference type="PROSITE" id="PS50011"/>
    </source>
</evidence>
<dbReference type="SMART" id="SM00220">
    <property type="entry name" value="S_TKc"/>
    <property type="match status" value="1"/>
</dbReference>
<comment type="subcellular location">
    <subcellularLocation>
        <location evidence="1">Nucleus</location>
    </subcellularLocation>
</comment>
<gene>
    <name evidence="12" type="ORF">JTE90_029084</name>
</gene>
<comment type="similarity">
    <text evidence="2">Belongs to the protein kinase superfamily. CMGC Ser/Thr protein kinase family. CDC2/CDKX subfamily.</text>
</comment>
<dbReference type="GO" id="GO:0004693">
    <property type="term" value="F:cyclin-dependent protein serine/threonine kinase activity"/>
    <property type="evidence" value="ECO:0007669"/>
    <property type="project" value="TreeGrafter"/>
</dbReference>
<dbReference type="PANTHER" id="PTHR24056:SF233">
    <property type="entry name" value="CYCLIN-DEPENDENT KINASE 9"/>
    <property type="match status" value="1"/>
</dbReference>
<organism evidence="12 13">
    <name type="scientific">Oedothorax gibbosus</name>
    <dbReference type="NCBI Taxonomy" id="931172"/>
    <lineage>
        <taxon>Eukaryota</taxon>
        <taxon>Metazoa</taxon>
        <taxon>Ecdysozoa</taxon>
        <taxon>Arthropoda</taxon>
        <taxon>Chelicerata</taxon>
        <taxon>Arachnida</taxon>
        <taxon>Araneae</taxon>
        <taxon>Araneomorphae</taxon>
        <taxon>Entelegynae</taxon>
        <taxon>Araneoidea</taxon>
        <taxon>Linyphiidae</taxon>
        <taxon>Erigoninae</taxon>
        <taxon>Oedothorax</taxon>
    </lineage>
</organism>
<evidence type="ECO:0000256" key="10">
    <source>
        <dbReference type="RuleBase" id="RU000304"/>
    </source>
</evidence>
<accession>A0AAV6UUJ3</accession>
<dbReference type="PANTHER" id="PTHR24056">
    <property type="entry name" value="CELL DIVISION PROTEIN KINASE"/>
    <property type="match status" value="1"/>
</dbReference>
<keyword evidence="5 9" id="KW-0547">Nucleotide-binding</keyword>